<name>C7H473_FAED2</name>
<comment type="caution">
    <text evidence="2">The sequence shown here is derived from an EMBL/GenBank/DDBJ whole genome shotgun (WGS) entry which is preliminary data.</text>
</comment>
<organism evidence="2 3">
    <name type="scientific">Faecalibacterium duncaniae (strain DSM 17677 / JCM 31915 / A2-165)</name>
    <name type="common">Faecalibacterium prausnitzii</name>
    <dbReference type="NCBI Taxonomy" id="411483"/>
    <lineage>
        <taxon>Bacteria</taxon>
        <taxon>Bacillati</taxon>
        <taxon>Bacillota</taxon>
        <taxon>Clostridia</taxon>
        <taxon>Eubacteriales</taxon>
        <taxon>Oscillospiraceae</taxon>
        <taxon>Faecalibacterium</taxon>
    </lineage>
</organism>
<sequence length="165" mass="17052">MGTAIVRLSGLGGMALDMTVLKQGHTGTVQIRAPVRKNAQWAMIFPVEGKHFPGGFRGQTMTLQQNRFMGRTPGRIGVTAVYGTQRVCAHIPDSGTVGGDGVPDAGQLRHQRRQAGKGPPGAGQHDDPAPDGIGNGLPGAGGDLALGIEQGAVQIKGDKTDGGRR</sequence>
<keyword evidence="3" id="KW-1185">Reference proteome</keyword>
<reference evidence="2" key="1">
    <citation type="submission" date="2009-08" db="EMBL/GenBank/DDBJ databases">
        <authorList>
            <person name="Weinstock G."/>
            <person name="Sodergren E."/>
            <person name="Clifton S."/>
            <person name="Fulton L."/>
            <person name="Fulton B."/>
            <person name="Courtney L."/>
            <person name="Fronick C."/>
            <person name="Harrison M."/>
            <person name="Strong C."/>
            <person name="Farmer C."/>
            <person name="Delahaunty K."/>
            <person name="Markovic C."/>
            <person name="Hall O."/>
            <person name="Minx P."/>
            <person name="Tomlinson C."/>
            <person name="Mitreva M."/>
            <person name="Nelson J."/>
            <person name="Hou S."/>
            <person name="Wollam A."/>
            <person name="Pepin K.H."/>
            <person name="Johnson M."/>
            <person name="Bhonagiri V."/>
            <person name="Nash W.E."/>
            <person name="Warren W."/>
            <person name="Chinwalla A."/>
            <person name="Mardis E.R."/>
            <person name="Wilson R.K."/>
        </authorList>
    </citation>
    <scope>NUCLEOTIDE SEQUENCE [LARGE SCALE GENOMIC DNA]</scope>
    <source>
        <strain evidence="2">A2-165</strain>
    </source>
</reference>
<dbReference type="Proteomes" id="UP000004619">
    <property type="component" value="Unassembled WGS sequence"/>
</dbReference>
<evidence type="ECO:0000256" key="1">
    <source>
        <dbReference type="SAM" id="MobiDB-lite"/>
    </source>
</evidence>
<feature type="compositionally biased region" description="Gly residues" evidence="1">
    <location>
        <begin position="133"/>
        <end position="144"/>
    </location>
</feature>
<feature type="region of interest" description="Disordered" evidence="1">
    <location>
        <begin position="92"/>
        <end position="165"/>
    </location>
</feature>
<dbReference type="HOGENOM" id="CLU_1608386_0_0_9"/>
<dbReference type="AlphaFoldDB" id="C7H473"/>
<accession>C7H473</accession>
<dbReference type="STRING" id="411483.FAEPRAA2165_01086"/>
<protein>
    <submittedName>
        <fullName evidence="2">Uncharacterized protein</fullName>
    </submittedName>
</protein>
<evidence type="ECO:0000313" key="3">
    <source>
        <dbReference type="Proteomes" id="UP000004619"/>
    </source>
</evidence>
<proteinExistence type="predicted"/>
<dbReference type="EMBL" id="ACOP02000022">
    <property type="protein sequence ID" value="EEU97405.1"/>
    <property type="molecule type" value="Genomic_DNA"/>
</dbReference>
<gene>
    <name evidence="2" type="ORF">FAEPRAA2165_01086</name>
</gene>
<evidence type="ECO:0000313" key="2">
    <source>
        <dbReference type="EMBL" id="EEU97405.1"/>
    </source>
</evidence>
<feature type="compositionally biased region" description="Basic and acidic residues" evidence="1">
    <location>
        <begin position="156"/>
        <end position="165"/>
    </location>
</feature>